<keyword evidence="2" id="KW-1133">Transmembrane helix</keyword>
<evidence type="ECO:0000256" key="1">
    <source>
        <dbReference type="SAM" id="MobiDB-lite"/>
    </source>
</evidence>
<organism evidence="3 4">
    <name type="scientific">Babesia caballi</name>
    <dbReference type="NCBI Taxonomy" id="5871"/>
    <lineage>
        <taxon>Eukaryota</taxon>
        <taxon>Sar</taxon>
        <taxon>Alveolata</taxon>
        <taxon>Apicomplexa</taxon>
        <taxon>Aconoidasida</taxon>
        <taxon>Piroplasmida</taxon>
        <taxon>Babesiidae</taxon>
        <taxon>Babesia</taxon>
    </lineage>
</organism>
<feature type="region of interest" description="Disordered" evidence="1">
    <location>
        <begin position="664"/>
        <end position="743"/>
    </location>
</feature>
<dbReference type="EMBL" id="BPLF01000003">
    <property type="protein sequence ID" value="GIX64383.1"/>
    <property type="molecule type" value="Genomic_DNA"/>
</dbReference>
<dbReference type="Proteomes" id="UP001497744">
    <property type="component" value="Unassembled WGS sequence"/>
</dbReference>
<gene>
    <name evidence="3" type="ORF">BcabD6B2_38180</name>
</gene>
<evidence type="ECO:0000313" key="4">
    <source>
        <dbReference type="Proteomes" id="UP001497744"/>
    </source>
</evidence>
<keyword evidence="4" id="KW-1185">Reference proteome</keyword>
<evidence type="ECO:0000256" key="2">
    <source>
        <dbReference type="SAM" id="Phobius"/>
    </source>
</evidence>
<dbReference type="AlphaFoldDB" id="A0AAV4LX97"/>
<dbReference type="GeneID" id="94195864"/>
<sequence length="784" mass="84985">MLVDLRTMWRPKKLTDSPSNLNEAIDWVLRVTNEDGQSQDKTENLVNAVVELDGFTEAIEAAKVKLGGSHGSNVSQALEKLKNADNLKPIVERFAEGLGAFLGYKDGRNKEDGAVKAVYWSSYREAYAEWDDSWTTSSHPEAQKCAKIFLVTLPLIFHCIVFLHYICKMSYGGWATLQFNGSGNQAPESYVKKYELKEFMKAMGYKENILSHHTGKTVMESKVGAKLTELREYYVVESYSEAIKQIEESAKSSVSRNIGSDTDLSAYSFTVLQTIARGYFENGKVKTPGISGDITQIEMAFASLVHSRTYHTLQHKIKIFMQKVTNFVDPDGASEAGSNGPRMLGSSALTTTGTVSAVPVPKNLKEAIDWVLWLSGDDRPDGAAQGAIQDLAKEVLTLVTQLSLYYGNVTAEGVHVATLLAGEFGGHDINTKPISYLESGLRTLIGLSNGAIDAAMNGICKMGYNPSYTSIQPPSKFRITREVAIIFMGIVPILFFGLSFLYWKCSNQSQWFNETILVGPLQIFMAEMGFSEELDGGKNGLGIANSFKAFGEFINHSKSNTYPGFLKKVEEHVKPQLKTHSSQVPLTALYFLACGSLKTKAPYSTIKEFPQTQKEITTTLEGLGRSLKNLDTSEIAKLSPAYTTLLEQIRDSFPREYISQENRATGVDSIPTAGGGGGREGVGRHQDNTQGVHGVSQARKEAEEVGKGAGSHRTATESHQQYSSSGTSPAATTPHSTSVNSYGSSVGSIAGTLATLTAAGGGAAAYFLNVGGFGSIVKSVLGVD</sequence>
<feature type="transmembrane region" description="Helical" evidence="2">
    <location>
        <begin position="483"/>
        <end position="503"/>
    </location>
</feature>
<comment type="caution">
    <text evidence="3">The sequence shown here is derived from an EMBL/GenBank/DDBJ whole genome shotgun (WGS) entry which is preliminary data.</text>
</comment>
<keyword evidence="2" id="KW-0472">Membrane</keyword>
<dbReference type="RefSeq" id="XP_067716452.1">
    <property type="nucleotide sequence ID" value="XM_067860351.1"/>
</dbReference>
<reference evidence="3 4" key="1">
    <citation type="submission" date="2021-06" db="EMBL/GenBank/DDBJ databases">
        <title>Genome sequence of Babesia caballi.</title>
        <authorList>
            <person name="Yamagishi J."/>
            <person name="Kidaka T."/>
            <person name="Ochi A."/>
        </authorList>
    </citation>
    <scope>NUCLEOTIDE SEQUENCE [LARGE SCALE GENOMIC DNA]</scope>
    <source>
        <strain evidence="3">USDA-D6B2</strain>
    </source>
</reference>
<feature type="compositionally biased region" description="Low complexity" evidence="1">
    <location>
        <begin position="723"/>
        <end position="738"/>
    </location>
</feature>
<proteinExistence type="predicted"/>
<accession>A0AAV4LX97</accession>
<evidence type="ECO:0000313" key="3">
    <source>
        <dbReference type="EMBL" id="GIX64383.1"/>
    </source>
</evidence>
<keyword evidence="2" id="KW-0812">Transmembrane</keyword>
<protein>
    <submittedName>
        <fullName evidence="3">Variant erythrocyte surface antigen-1 family protein</fullName>
    </submittedName>
</protein>
<name>A0AAV4LX97_BABCB</name>